<accession>A0A6G9CV85</accession>
<keyword evidence="1" id="KW-1133">Transmembrane helix</keyword>
<proteinExistence type="predicted"/>
<organism evidence="3 4">
    <name type="scientific">Rhodococcus erythropolis</name>
    <name type="common">Arthrobacter picolinophilus</name>
    <dbReference type="NCBI Taxonomy" id="1833"/>
    <lineage>
        <taxon>Bacteria</taxon>
        <taxon>Bacillati</taxon>
        <taxon>Actinomycetota</taxon>
        <taxon>Actinomycetes</taxon>
        <taxon>Mycobacteriales</taxon>
        <taxon>Nocardiaceae</taxon>
        <taxon>Rhodococcus</taxon>
        <taxon>Rhodococcus erythropolis group</taxon>
    </lineage>
</organism>
<evidence type="ECO:0000259" key="2">
    <source>
        <dbReference type="Pfam" id="PF13485"/>
    </source>
</evidence>
<keyword evidence="1" id="KW-0812">Transmembrane</keyword>
<gene>
    <name evidence="3" type="ORF">G9444_3731</name>
</gene>
<dbReference type="Pfam" id="PF13485">
    <property type="entry name" value="Peptidase_MA_2"/>
    <property type="match status" value="1"/>
</dbReference>
<reference evidence="3 4" key="1">
    <citation type="submission" date="2020-03" db="EMBL/GenBank/DDBJ databases">
        <title>Screen low temperature-resistant strains for efficient degradation of petroleum hydrocarbons under the low temperature.</title>
        <authorList>
            <person name="Wang Y."/>
            <person name="Chen J."/>
        </authorList>
    </citation>
    <scope>NUCLEOTIDE SEQUENCE [LARGE SCALE GENOMIC DNA]</scope>
    <source>
        <strain evidence="3 4">KB1</strain>
    </source>
</reference>
<dbReference type="RefSeq" id="WP_225320060.1">
    <property type="nucleotide sequence ID" value="NZ_CP050124.1"/>
</dbReference>
<protein>
    <recommendedName>
        <fullName evidence="2">Peptidase MA-like domain-containing protein</fullName>
    </recommendedName>
</protein>
<dbReference type="AlphaFoldDB" id="A0A6G9CV85"/>
<evidence type="ECO:0000313" key="4">
    <source>
        <dbReference type="Proteomes" id="UP000502345"/>
    </source>
</evidence>
<feature type="domain" description="Peptidase MA-like" evidence="2">
    <location>
        <begin position="307"/>
        <end position="446"/>
    </location>
</feature>
<evidence type="ECO:0000313" key="3">
    <source>
        <dbReference type="EMBL" id="QIP40975.1"/>
    </source>
</evidence>
<keyword evidence="1" id="KW-0472">Membrane</keyword>
<sequence length="452" mass="47627">MPTEPMTTPDVGADRPRRWEYPALVALGVAVVLVLGLTIFLTNRSDSDENAAAEQDAERSAQVQSFLDAWAAAQMSDDPSGLAKFVDSAAAPGVLEAEVRRATAAGALEFSDWGYEIPSGGLTPAPRTGAPSGDVEVWNAQVLLRYALDGVDALPTRKAVSMTLAKRGDQWSVLADGSIVGLDGARTAGESWNGPWDFGPLAVAENSAGNALVIGHPGQQAFVDALAADVDSAIENTTQLWGPWWSERAVLMVAGSAEEFTALVGSHHDGASIAAVSVADATADGSSDVSGQRVVFSPAAASRLTDITRRTVLRHELMHIAARSKTRDGSPMWVLEGFAEYAGNRGSSRAWGEIAPTLAAAVRSGDTPTEFPDDTQFSGVPVVSSLAYESAWSINAYIADRFGEAKLTDLFRALASGKMTAEDLDSRIRAVVGVGTEELRAGWVDWTNSHLG</sequence>
<name>A0A6G9CV85_RHOER</name>
<dbReference type="InterPro" id="IPR039568">
    <property type="entry name" value="Peptidase_MA-like_dom"/>
</dbReference>
<dbReference type="EMBL" id="CP050124">
    <property type="protein sequence ID" value="QIP40975.1"/>
    <property type="molecule type" value="Genomic_DNA"/>
</dbReference>
<evidence type="ECO:0000256" key="1">
    <source>
        <dbReference type="SAM" id="Phobius"/>
    </source>
</evidence>
<feature type="transmembrane region" description="Helical" evidence="1">
    <location>
        <begin position="21"/>
        <end position="41"/>
    </location>
</feature>
<dbReference type="Proteomes" id="UP000502345">
    <property type="component" value="Chromosome"/>
</dbReference>